<dbReference type="PANTHER" id="PTHR34478:SF2">
    <property type="entry name" value="MEMBRANE PROTEIN"/>
    <property type="match status" value="1"/>
</dbReference>
<keyword evidence="4 6" id="KW-1133">Transmembrane helix</keyword>
<dbReference type="InterPro" id="IPR007156">
    <property type="entry name" value="MamQ_LemA"/>
</dbReference>
<dbReference type="OrthoDB" id="9804152at2"/>
<dbReference type="EMBL" id="RBVX01000064">
    <property type="protein sequence ID" value="RSL29481.1"/>
    <property type="molecule type" value="Genomic_DNA"/>
</dbReference>
<comment type="caution">
    <text evidence="7">The sequence shown here is derived from an EMBL/GenBank/DDBJ whole genome shotgun (WGS) entry which is preliminary data.</text>
</comment>
<dbReference type="Gene3D" id="1.20.1440.20">
    <property type="entry name" value="LemA-like domain"/>
    <property type="match status" value="1"/>
</dbReference>
<evidence type="ECO:0000256" key="2">
    <source>
        <dbReference type="ARBA" id="ARBA00008854"/>
    </source>
</evidence>
<keyword evidence="5 6" id="KW-0472">Membrane</keyword>
<organism evidence="7 8">
    <name type="scientific">Salibacterium salarium</name>
    <dbReference type="NCBI Taxonomy" id="284579"/>
    <lineage>
        <taxon>Bacteria</taxon>
        <taxon>Bacillati</taxon>
        <taxon>Bacillota</taxon>
        <taxon>Bacilli</taxon>
        <taxon>Bacillales</taxon>
        <taxon>Bacillaceae</taxon>
    </lineage>
</organism>
<name>A0A428MTL5_9BACI</name>
<feature type="transmembrane region" description="Helical" evidence="6">
    <location>
        <begin position="6"/>
        <end position="29"/>
    </location>
</feature>
<sequence>MHHLTAFGAILGIFIIIALVSWIIGYNALIKYLNWVEEAWTQIEVQLKRRIDAIPDLIDTAQQRLKHEQHTLEKIVELRSELTSPQTSKFEQIKTNEQLTQTLHSLFALKEENPELQQDEEFLTLEKTLKDSDMKLKKAIKVYNNTVQKYNNKIQSLPANFVANIHSFKGRETVDLPPEEKNEVKLSS</sequence>
<evidence type="ECO:0000256" key="3">
    <source>
        <dbReference type="ARBA" id="ARBA00022692"/>
    </source>
</evidence>
<dbReference type="AlphaFoldDB" id="A0A428MTL5"/>
<evidence type="ECO:0000256" key="5">
    <source>
        <dbReference type="ARBA" id="ARBA00023136"/>
    </source>
</evidence>
<evidence type="ECO:0000313" key="8">
    <source>
        <dbReference type="Proteomes" id="UP000275076"/>
    </source>
</evidence>
<dbReference type="Proteomes" id="UP000275076">
    <property type="component" value="Unassembled WGS sequence"/>
</dbReference>
<proteinExistence type="inferred from homology"/>
<gene>
    <name evidence="7" type="ORF">D7Z54_30885</name>
</gene>
<dbReference type="GO" id="GO:0016020">
    <property type="term" value="C:membrane"/>
    <property type="evidence" value="ECO:0007669"/>
    <property type="project" value="UniProtKB-SubCell"/>
</dbReference>
<evidence type="ECO:0000256" key="6">
    <source>
        <dbReference type="SAM" id="Phobius"/>
    </source>
</evidence>
<protein>
    <submittedName>
        <fullName evidence="7">LemA family protein</fullName>
    </submittedName>
</protein>
<accession>A0A428MTL5</accession>
<comment type="subcellular location">
    <subcellularLocation>
        <location evidence="1">Membrane</location>
        <topology evidence="1">Single-pass membrane protein</topology>
    </subcellularLocation>
</comment>
<comment type="similarity">
    <text evidence="2">Belongs to the LemA family.</text>
</comment>
<evidence type="ECO:0000313" key="7">
    <source>
        <dbReference type="EMBL" id="RSL29481.1"/>
    </source>
</evidence>
<dbReference type="InterPro" id="IPR023353">
    <property type="entry name" value="LemA-like_dom_sf"/>
</dbReference>
<evidence type="ECO:0000256" key="1">
    <source>
        <dbReference type="ARBA" id="ARBA00004167"/>
    </source>
</evidence>
<dbReference type="PANTHER" id="PTHR34478">
    <property type="entry name" value="PROTEIN LEMA"/>
    <property type="match status" value="1"/>
</dbReference>
<reference evidence="7 8" key="1">
    <citation type="submission" date="2018-10" db="EMBL/GenBank/DDBJ databases">
        <title>Draft genome sequence of Bacillus salarius IM0101, isolated from a hypersaline soil in Inner Mongolia, China.</title>
        <authorList>
            <person name="Yamprayoonswat W."/>
            <person name="Boonvisut S."/>
            <person name="Jumpathong W."/>
            <person name="Sittihan S."/>
            <person name="Ruangsuj P."/>
            <person name="Wanthongcharoen S."/>
            <person name="Thongpramul N."/>
            <person name="Pimmason S."/>
            <person name="Yu B."/>
            <person name="Yasawong M."/>
        </authorList>
    </citation>
    <scope>NUCLEOTIDE SEQUENCE [LARGE SCALE GENOMIC DNA]</scope>
    <source>
        <strain evidence="7 8">IM0101</strain>
    </source>
</reference>
<keyword evidence="8" id="KW-1185">Reference proteome</keyword>
<dbReference type="Pfam" id="PF04011">
    <property type="entry name" value="LemA"/>
    <property type="match status" value="1"/>
</dbReference>
<keyword evidence="3 6" id="KW-0812">Transmembrane</keyword>
<dbReference type="SUPFAM" id="SSF140478">
    <property type="entry name" value="LemA-like"/>
    <property type="match status" value="1"/>
</dbReference>
<evidence type="ECO:0000256" key="4">
    <source>
        <dbReference type="ARBA" id="ARBA00022989"/>
    </source>
</evidence>